<keyword evidence="8" id="KW-0506">mRNA capping</keyword>
<evidence type="ECO:0000256" key="3">
    <source>
        <dbReference type="ARBA" id="ARBA00006345"/>
    </source>
</evidence>
<reference evidence="11" key="1">
    <citation type="submission" date="2021-06" db="EMBL/GenBank/DDBJ databases">
        <authorList>
            <person name="Kallberg Y."/>
            <person name="Tangrot J."/>
            <person name="Rosling A."/>
        </authorList>
    </citation>
    <scope>NUCLEOTIDE SEQUENCE</scope>
    <source>
        <strain evidence="11">FL130A</strain>
    </source>
</reference>
<dbReference type="GO" id="GO:0031533">
    <property type="term" value="C:mRNA capping enzyme complex"/>
    <property type="evidence" value="ECO:0007669"/>
    <property type="project" value="UniProtKB-UniRule"/>
</dbReference>
<evidence type="ECO:0000313" key="11">
    <source>
        <dbReference type="EMBL" id="CAG8731314.1"/>
    </source>
</evidence>
<evidence type="ECO:0000256" key="4">
    <source>
        <dbReference type="ARBA" id="ARBA00022664"/>
    </source>
</evidence>
<accession>A0A9N9NHG2</accession>
<comment type="similarity">
    <text evidence="3 8">Belongs to the fungal TPase family.</text>
</comment>
<dbReference type="EMBL" id="CAJVPS010030618">
    <property type="protein sequence ID" value="CAG8731314.1"/>
    <property type="molecule type" value="Genomic_DNA"/>
</dbReference>
<proteinExistence type="inferred from homology"/>
<dbReference type="PANTHER" id="PTHR28118">
    <property type="entry name" value="POLYNUCLEOTIDE 5'-TRIPHOSPHATASE-RELATED"/>
    <property type="match status" value="1"/>
</dbReference>
<dbReference type="EC" id="3.6.1.74" evidence="8"/>
<evidence type="ECO:0000256" key="2">
    <source>
        <dbReference type="ARBA" id="ARBA00004123"/>
    </source>
</evidence>
<comment type="catalytic activity">
    <reaction evidence="7">
        <text>a 5'-end triphospho-ribonucleoside in mRNA + H2O = a 5'-end diphospho-ribonucleoside in mRNA + phosphate + H(+)</text>
        <dbReference type="Rhea" id="RHEA:67004"/>
        <dbReference type="Rhea" id="RHEA-COMP:17164"/>
        <dbReference type="Rhea" id="RHEA-COMP:17165"/>
        <dbReference type="ChEBI" id="CHEBI:15377"/>
        <dbReference type="ChEBI" id="CHEBI:15378"/>
        <dbReference type="ChEBI" id="CHEBI:43474"/>
        <dbReference type="ChEBI" id="CHEBI:167616"/>
        <dbReference type="ChEBI" id="CHEBI:167618"/>
        <dbReference type="EC" id="3.6.1.74"/>
    </reaction>
    <physiologicalReaction direction="left-to-right" evidence="7">
        <dbReference type="Rhea" id="RHEA:67005"/>
    </physiologicalReaction>
</comment>
<sequence>MSRKRTRTENTEETNKNSQATTSHTTDRDSELSLQLEPSIFGFKPGNDFVRAVSDFLYEHVIKDNIEIEGKLGVLVSKDTKTRIELPVICETIIDRSEEYRCQFESNMSPDQHRHFNNILNARVNQTMNPAYQGAPVKYKHTKETDRFYRN</sequence>
<feature type="domain" description="mRNA triphosphatase Cet1-like" evidence="10">
    <location>
        <begin position="47"/>
        <end position="150"/>
    </location>
</feature>
<comment type="function">
    <text evidence="8">First step of mRNA capping. Converts the 5'-triphosphate end of a nascent mRNA chain into a diphosphate end.</text>
</comment>
<keyword evidence="6 8" id="KW-0539">Nucleus</keyword>
<dbReference type="SUPFAM" id="SSF55154">
    <property type="entry name" value="CYTH-like phosphatases"/>
    <property type="match status" value="1"/>
</dbReference>
<keyword evidence="12" id="KW-1185">Reference proteome</keyword>
<evidence type="ECO:0000256" key="8">
    <source>
        <dbReference type="RuleBase" id="RU367053"/>
    </source>
</evidence>
<dbReference type="CDD" id="cd07470">
    <property type="entry name" value="CYTH-like_mRNA_RTPase"/>
    <property type="match status" value="1"/>
</dbReference>
<evidence type="ECO:0000313" key="12">
    <source>
        <dbReference type="Proteomes" id="UP000789508"/>
    </source>
</evidence>
<comment type="caution">
    <text evidence="11">The sequence shown here is derived from an EMBL/GenBank/DDBJ whole genome shotgun (WGS) entry which is preliminary data.</text>
</comment>
<evidence type="ECO:0000256" key="1">
    <source>
        <dbReference type="ARBA" id="ARBA00001946"/>
    </source>
</evidence>
<dbReference type="InterPro" id="IPR033469">
    <property type="entry name" value="CYTH-like_dom_sf"/>
</dbReference>
<comment type="subunit">
    <text evidence="8">Heterodimer. The mRNA-capping enzyme is composed of two separate chains alpha and beta, respectively a mRNA guanylyltransferase and an mRNA 5'-triphosphate monophosphatase.</text>
</comment>
<keyword evidence="4 8" id="KW-0507">mRNA processing</keyword>
<protein>
    <recommendedName>
        <fullName evidence="8">mRNA-capping enzyme subunit beta</fullName>
        <ecNumber evidence="8">3.6.1.74</ecNumber>
    </recommendedName>
    <alternativeName>
        <fullName evidence="8">mRNA 5'-phosphatase</fullName>
    </alternativeName>
    <alternativeName>
        <fullName evidence="8">mRNA 5'-triphosphate monophosphatase</fullName>
    </alternativeName>
</protein>
<comment type="subcellular location">
    <subcellularLocation>
        <location evidence="2 8">Nucleus</location>
    </subcellularLocation>
</comment>
<feature type="non-terminal residue" evidence="11">
    <location>
        <position position="151"/>
    </location>
</feature>
<dbReference type="Proteomes" id="UP000789508">
    <property type="component" value="Unassembled WGS sequence"/>
</dbReference>
<feature type="non-terminal residue" evidence="11">
    <location>
        <position position="1"/>
    </location>
</feature>
<dbReference type="Gene3D" id="3.20.100.10">
    <property type="entry name" value="mRNA triphosphatase Cet1-like"/>
    <property type="match status" value="1"/>
</dbReference>
<evidence type="ECO:0000256" key="9">
    <source>
        <dbReference type="SAM" id="MobiDB-lite"/>
    </source>
</evidence>
<organism evidence="11 12">
    <name type="scientific">Ambispora leptoticha</name>
    <dbReference type="NCBI Taxonomy" id="144679"/>
    <lineage>
        <taxon>Eukaryota</taxon>
        <taxon>Fungi</taxon>
        <taxon>Fungi incertae sedis</taxon>
        <taxon>Mucoromycota</taxon>
        <taxon>Glomeromycotina</taxon>
        <taxon>Glomeromycetes</taxon>
        <taxon>Archaeosporales</taxon>
        <taxon>Ambisporaceae</taxon>
        <taxon>Ambispora</taxon>
    </lineage>
</organism>
<comment type="cofactor">
    <cofactor evidence="1 8">
        <name>Mg(2+)</name>
        <dbReference type="ChEBI" id="CHEBI:18420"/>
    </cofactor>
</comment>
<dbReference type="GO" id="GO:0140818">
    <property type="term" value="F:mRNA 5'-triphosphate monophosphatase activity"/>
    <property type="evidence" value="ECO:0007669"/>
    <property type="project" value="UniProtKB-EC"/>
</dbReference>
<dbReference type="OrthoDB" id="272147at2759"/>
<keyword evidence="5 8" id="KW-0378">Hydrolase</keyword>
<name>A0A9N9NHG2_9GLOM</name>
<evidence type="ECO:0000259" key="10">
    <source>
        <dbReference type="Pfam" id="PF02940"/>
    </source>
</evidence>
<gene>
    <name evidence="11" type="ORF">ALEPTO_LOCUS12637</name>
</gene>
<evidence type="ECO:0000256" key="7">
    <source>
        <dbReference type="ARBA" id="ARBA00047740"/>
    </source>
</evidence>
<dbReference type="Pfam" id="PF02940">
    <property type="entry name" value="mRNA_triPase"/>
    <property type="match status" value="1"/>
</dbReference>
<dbReference type="GO" id="GO:0004651">
    <property type="term" value="F:polynucleotide 5'-phosphatase activity"/>
    <property type="evidence" value="ECO:0007669"/>
    <property type="project" value="UniProtKB-UniRule"/>
</dbReference>
<dbReference type="GO" id="GO:0006370">
    <property type="term" value="P:7-methylguanosine mRNA capping"/>
    <property type="evidence" value="ECO:0007669"/>
    <property type="project" value="UniProtKB-UniRule"/>
</dbReference>
<dbReference type="AlphaFoldDB" id="A0A9N9NHG2"/>
<dbReference type="InterPro" id="IPR004206">
    <property type="entry name" value="mRNA_triPase_Cet1"/>
</dbReference>
<dbReference type="PANTHER" id="PTHR28118:SF1">
    <property type="entry name" value="POLYNUCLEOTIDE 5'-TRIPHOSPHATASE CTL1-RELATED"/>
    <property type="match status" value="1"/>
</dbReference>
<evidence type="ECO:0000256" key="5">
    <source>
        <dbReference type="ARBA" id="ARBA00022801"/>
    </source>
</evidence>
<dbReference type="InterPro" id="IPR040343">
    <property type="entry name" value="Cet1/Ctl1"/>
</dbReference>
<evidence type="ECO:0000256" key="6">
    <source>
        <dbReference type="ARBA" id="ARBA00023242"/>
    </source>
</evidence>
<feature type="region of interest" description="Disordered" evidence="9">
    <location>
        <begin position="1"/>
        <end position="31"/>
    </location>
</feature>
<dbReference type="InterPro" id="IPR037009">
    <property type="entry name" value="mRNA_triPase_Cet1_sf"/>
</dbReference>